<dbReference type="SMART" id="SM00382">
    <property type="entry name" value="AAA"/>
    <property type="match status" value="1"/>
</dbReference>
<dbReference type="InterPro" id="IPR003439">
    <property type="entry name" value="ABC_transporter-like_ATP-bd"/>
</dbReference>
<dbReference type="GO" id="GO:0016887">
    <property type="term" value="F:ATP hydrolysis activity"/>
    <property type="evidence" value="ECO:0007669"/>
    <property type="project" value="InterPro"/>
</dbReference>
<dbReference type="CDD" id="cd03230">
    <property type="entry name" value="ABC_DR_subfamily_A"/>
    <property type="match status" value="1"/>
</dbReference>
<dbReference type="PROSITE" id="PS50893">
    <property type="entry name" value="ABC_TRANSPORTER_2"/>
    <property type="match status" value="1"/>
</dbReference>
<evidence type="ECO:0000256" key="2">
    <source>
        <dbReference type="ARBA" id="ARBA00022840"/>
    </source>
</evidence>
<evidence type="ECO:0000256" key="1">
    <source>
        <dbReference type="ARBA" id="ARBA00022741"/>
    </source>
</evidence>
<evidence type="ECO:0000313" key="4">
    <source>
        <dbReference type="EMBL" id="PPK50592.1"/>
    </source>
</evidence>
<dbReference type="InterPro" id="IPR003593">
    <property type="entry name" value="AAA+_ATPase"/>
</dbReference>
<keyword evidence="7" id="KW-1185">Reference proteome</keyword>
<dbReference type="InterPro" id="IPR017871">
    <property type="entry name" value="ABC_transporter-like_CS"/>
</dbReference>
<dbReference type="RefSeq" id="WP_104416920.1">
    <property type="nucleotide sequence ID" value="NZ_PTIT01000023.1"/>
</dbReference>
<name>A0A2S6G464_9GAMM</name>
<feature type="domain" description="ABC transporter" evidence="3">
    <location>
        <begin position="5"/>
        <end position="232"/>
    </location>
</feature>
<accession>A0A2S6G464</accession>
<evidence type="ECO:0000313" key="7">
    <source>
        <dbReference type="Proteomes" id="UP000239648"/>
    </source>
</evidence>
<dbReference type="PANTHER" id="PTHR43038:SF3">
    <property type="entry name" value="ABC TRANSPORTER G FAMILY MEMBER 20 ISOFORM X1"/>
    <property type="match status" value="1"/>
</dbReference>
<evidence type="ECO:0000259" key="3">
    <source>
        <dbReference type="PROSITE" id="PS50893"/>
    </source>
</evidence>
<dbReference type="Pfam" id="PF00005">
    <property type="entry name" value="ABC_tran"/>
    <property type="match status" value="1"/>
</dbReference>
<reference evidence="5 6" key="2">
    <citation type="submission" date="2018-02" db="EMBL/GenBank/DDBJ databases">
        <title>Subsurface microbial communities from deep shales in Ohio and West Virginia, USA.</title>
        <authorList>
            <person name="Wrighton K."/>
        </authorList>
    </citation>
    <scope>NUCLEOTIDE SEQUENCE [LARGE SCALE GENOMIC DNA]</scope>
    <source>
        <strain evidence="5 6">UTICA-S1B9</strain>
    </source>
</reference>
<organism evidence="5 6">
    <name type="scientific">Marinobacter persicus</name>
    <dbReference type="NCBI Taxonomy" id="930118"/>
    <lineage>
        <taxon>Bacteria</taxon>
        <taxon>Pseudomonadati</taxon>
        <taxon>Pseudomonadota</taxon>
        <taxon>Gammaproteobacteria</taxon>
        <taxon>Pseudomonadales</taxon>
        <taxon>Marinobacteraceae</taxon>
        <taxon>Marinobacter</taxon>
    </lineage>
</organism>
<gene>
    <name evidence="5" type="ORF">B0H24_102344</name>
    <name evidence="4" type="ORF">BY455_12344</name>
</gene>
<dbReference type="EMBL" id="PTIU01000023">
    <property type="protein sequence ID" value="PPK53867.1"/>
    <property type="molecule type" value="Genomic_DNA"/>
</dbReference>
<protein>
    <submittedName>
        <fullName evidence="5">ABC-2 type transport system ATP-binding protein</fullName>
    </submittedName>
</protein>
<dbReference type="EMBL" id="PTIT01000023">
    <property type="protein sequence ID" value="PPK50592.1"/>
    <property type="molecule type" value="Genomic_DNA"/>
</dbReference>
<evidence type="ECO:0000313" key="5">
    <source>
        <dbReference type="EMBL" id="PPK53867.1"/>
    </source>
</evidence>
<proteinExistence type="predicted"/>
<dbReference type="Gene3D" id="3.40.50.300">
    <property type="entry name" value="P-loop containing nucleotide triphosphate hydrolases"/>
    <property type="match status" value="1"/>
</dbReference>
<dbReference type="InterPro" id="IPR027417">
    <property type="entry name" value="P-loop_NTPase"/>
</dbReference>
<dbReference type="SUPFAM" id="SSF52540">
    <property type="entry name" value="P-loop containing nucleoside triphosphate hydrolases"/>
    <property type="match status" value="1"/>
</dbReference>
<dbReference type="PROSITE" id="PS00211">
    <property type="entry name" value="ABC_TRANSPORTER_1"/>
    <property type="match status" value="1"/>
</dbReference>
<reference evidence="4 7" key="1">
    <citation type="submission" date="2018-02" db="EMBL/GenBank/DDBJ databases">
        <title>Deep subsurface shale carbon reservoir microbial communities from Ohio and West Virginia, USA.</title>
        <authorList>
            <person name="Wrighton K."/>
        </authorList>
    </citation>
    <scope>NUCLEOTIDE SEQUENCE [LARGE SCALE GENOMIC DNA]</scope>
    <source>
        <strain evidence="4 7">UTICA-S1B6</strain>
    </source>
</reference>
<dbReference type="Proteomes" id="UP000239446">
    <property type="component" value="Unassembled WGS sequence"/>
</dbReference>
<keyword evidence="2 5" id="KW-0067">ATP-binding</keyword>
<comment type="caution">
    <text evidence="5">The sequence shown here is derived from an EMBL/GenBank/DDBJ whole genome shotgun (WGS) entry which is preliminary data.</text>
</comment>
<dbReference type="Proteomes" id="UP000239648">
    <property type="component" value="Unassembled WGS sequence"/>
</dbReference>
<dbReference type="OrthoDB" id="9775490at2"/>
<dbReference type="GO" id="GO:0005524">
    <property type="term" value="F:ATP binding"/>
    <property type="evidence" value="ECO:0007669"/>
    <property type="project" value="UniProtKB-KW"/>
</dbReference>
<evidence type="ECO:0000313" key="6">
    <source>
        <dbReference type="Proteomes" id="UP000239446"/>
    </source>
</evidence>
<dbReference type="AlphaFoldDB" id="A0A2S6G464"/>
<dbReference type="PANTHER" id="PTHR43038">
    <property type="entry name" value="ATP-BINDING CASSETTE, SUB-FAMILY H, MEMBER 1"/>
    <property type="match status" value="1"/>
</dbReference>
<keyword evidence="1" id="KW-0547">Nucleotide-binding</keyword>
<sequence length="309" mass="33643">MNALIQVNNLRFAYGDAPVLEDISLDVNAGEIIALVGADGAGKSTLLQLLVGQLKPDEGELRVLGLNPTNPDLRSDLAYMPQGFGLYLDLSVQENLAFFADLHGMDREHSATKIRDLLARTGLNGFEDRRAGQLSGGMMQKLALACALVTEPKVMFLDEPTTGVDPVSRRAFWRLLEAVRNDGVAILYATANMDEAERCDRVTMLDQGQVIRQDTPLALVAETEGQLVSVQGKGVRGYRDALREFPGVAFVFPVGPRLNVWLHSGIRLETFREQLASNFSGLEVQPLTPTLHDAAVRQLASSEEAGRGS</sequence>